<keyword evidence="2" id="KW-1185">Reference proteome</keyword>
<comment type="caution">
    <text evidence="1">The sequence shown here is derived from an EMBL/GenBank/DDBJ whole genome shotgun (WGS) entry which is preliminary data.</text>
</comment>
<proteinExistence type="predicted"/>
<gene>
    <name evidence="1" type="ORF">CYNAS_LOCUS4974</name>
</gene>
<protein>
    <submittedName>
        <fullName evidence="1">Uncharacterized protein</fullName>
    </submittedName>
</protein>
<dbReference type="EMBL" id="CATQJL010000112">
    <property type="protein sequence ID" value="CAJ0592991.1"/>
    <property type="molecule type" value="Genomic_DNA"/>
</dbReference>
<evidence type="ECO:0000313" key="1">
    <source>
        <dbReference type="EMBL" id="CAJ0592991.1"/>
    </source>
</evidence>
<reference evidence="1" key="1">
    <citation type="submission" date="2023-07" db="EMBL/GenBank/DDBJ databases">
        <authorList>
            <consortium name="CYATHOMIX"/>
        </authorList>
    </citation>
    <scope>NUCLEOTIDE SEQUENCE</scope>
    <source>
        <strain evidence="1">N/A</strain>
    </source>
</reference>
<accession>A0AA36GHN5</accession>
<dbReference type="AlphaFoldDB" id="A0AA36GHN5"/>
<sequence>MTSTVRAYKGLTTKRIDNVLNWLRESSKLLDPVAPDLRQGQAQKIKLAIELCDENISLMESSLTKLTEAFDRIEDTDNEEEEQLDKYLESAQETIIKLQVHKTNLKQVMHEIGQESSGYDEEKETWDRYWSLESSGTEEYTGSQKTEVKKLNEKVLKDFKDSIEKRADGYYVRLPWKEQHPQLPDNKALALKRLKKVLKGPTGKRSHRRSSTR</sequence>
<name>A0AA36GHN5_CYLNA</name>
<organism evidence="1 2">
    <name type="scientific">Cylicocyclus nassatus</name>
    <name type="common">Nematode worm</name>
    <dbReference type="NCBI Taxonomy" id="53992"/>
    <lineage>
        <taxon>Eukaryota</taxon>
        <taxon>Metazoa</taxon>
        <taxon>Ecdysozoa</taxon>
        <taxon>Nematoda</taxon>
        <taxon>Chromadorea</taxon>
        <taxon>Rhabditida</taxon>
        <taxon>Rhabditina</taxon>
        <taxon>Rhabditomorpha</taxon>
        <taxon>Strongyloidea</taxon>
        <taxon>Strongylidae</taxon>
        <taxon>Cylicocyclus</taxon>
    </lineage>
</organism>
<dbReference type="Proteomes" id="UP001176961">
    <property type="component" value="Unassembled WGS sequence"/>
</dbReference>
<evidence type="ECO:0000313" key="2">
    <source>
        <dbReference type="Proteomes" id="UP001176961"/>
    </source>
</evidence>